<sequence>MSDVIDRLMHWSLPAIRSEFGHDVTSRIAATLPPGSRAEVFRLGGGGDDSTADADDYGEPEGVGSRGGNGGSFCGSDDPLPRWGHASQHGRRSRGRPPACGRSRSQFDYVRLNGALQSEPYHDRSDVLKTTRRWKGLKAPDIVFVKPVKLLQLLGLFDLCCPRHGGGCRVDVSCVGYPGQICRIPFAYRKTCRWTWHNALITGTVHSCRLHEHLFYASVTAGMTYTVLNNFCIVLGVTPVHKPTFYSNIRVHEKELLDALSDRFGPGCLTLKEERLKKSDFVAVGLSKMYPYGTTTNEQSLLVDPDGVTEFHVHKVGHWFLGAAELCRDEGGDSVTLHNDTMMIVEHWAGDHLRCVGNRELLCARGGDPCRLPLYTRNEPVHDIIRQTLGRYCSTTACSYYTEFRHTSTVETFQGTIIIYAKKALHFEKSYEPRLAIAIIRWNTHAWQDPVEYRARMPSGTSIRPRPSYYRHNHPPQDSWVDRLSTFIFGWHGVSDWAQRLLEYDDCDVVGEVGSSTPPLPRNFFCRGEETIGRDENDVDSGADLDVVGGNNVFIIGVGDQLPGPANAVSDRSCYSLSYADDVELVDD</sequence>
<gene>
    <name evidence="2" type="ORF">CBR_g30407</name>
</gene>
<dbReference type="OrthoDB" id="10021186at2759"/>
<feature type="region of interest" description="Disordered" evidence="1">
    <location>
        <begin position="43"/>
        <end position="103"/>
    </location>
</feature>
<comment type="caution">
    <text evidence="2">The sequence shown here is derived from an EMBL/GenBank/DDBJ whole genome shotgun (WGS) entry which is preliminary data.</text>
</comment>
<accession>A0A388LCM0</accession>
<dbReference type="AlphaFoldDB" id="A0A388LCM0"/>
<evidence type="ECO:0000313" key="3">
    <source>
        <dbReference type="Proteomes" id="UP000265515"/>
    </source>
</evidence>
<feature type="compositionally biased region" description="Acidic residues" evidence="1">
    <location>
        <begin position="50"/>
        <end position="59"/>
    </location>
</feature>
<name>A0A388LCM0_CHABU</name>
<dbReference type="Gramene" id="GBG80038">
    <property type="protein sequence ID" value="GBG80038"/>
    <property type="gene ID" value="CBR_g30407"/>
</dbReference>
<keyword evidence="3" id="KW-1185">Reference proteome</keyword>
<protein>
    <submittedName>
        <fullName evidence="2">Uncharacterized protein</fullName>
    </submittedName>
</protein>
<dbReference type="EMBL" id="BFEA01000335">
    <property type="protein sequence ID" value="GBG80038.1"/>
    <property type="molecule type" value="Genomic_DNA"/>
</dbReference>
<proteinExistence type="predicted"/>
<organism evidence="2 3">
    <name type="scientific">Chara braunii</name>
    <name type="common">Braun's stonewort</name>
    <dbReference type="NCBI Taxonomy" id="69332"/>
    <lineage>
        <taxon>Eukaryota</taxon>
        <taxon>Viridiplantae</taxon>
        <taxon>Streptophyta</taxon>
        <taxon>Charophyceae</taxon>
        <taxon>Charales</taxon>
        <taxon>Characeae</taxon>
        <taxon>Chara</taxon>
    </lineage>
</organism>
<feature type="compositionally biased region" description="Gly residues" evidence="1">
    <location>
        <begin position="64"/>
        <end position="73"/>
    </location>
</feature>
<evidence type="ECO:0000256" key="1">
    <source>
        <dbReference type="SAM" id="MobiDB-lite"/>
    </source>
</evidence>
<evidence type="ECO:0000313" key="2">
    <source>
        <dbReference type="EMBL" id="GBG80038.1"/>
    </source>
</evidence>
<reference evidence="2 3" key="1">
    <citation type="journal article" date="2018" name="Cell">
        <title>The Chara Genome: Secondary Complexity and Implications for Plant Terrestrialization.</title>
        <authorList>
            <person name="Nishiyama T."/>
            <person name="Sakayama H."/>
            <person name="Vries J.D."/>
            <person name="Buschmann H."/>
            <person name="Saint-Marcoux D."/>
            <person name="Ullrich K.K."/>
            <person name="Haas F.B."/>
            <person name="Vanderstraeten L."/>
            <person name="Becker D."/>
            <person name="Lang D."/>
            <person name="Vosolsobe S."/>
            <person name="Rombauts S."/>
            <person name="Wilhelmsson P.K.I."/>
            <person name="Janitza P."/>
            <person name="Kern R."/>
            <person name="Heyl A."/>
            <person name="Rumpler F."/>
            <person name="Villalobos L.I.A.C."/>
            <person name="Clay J.M."/>
            <person name="Skokan R."/>
            <person name="Toyoda A."/>
            <person name="Suzuki Y."/>
            <person name="Kagoshima H."/>
            <person name="Schijlen E."/>
            <person name="Tajeshwar N."/>
            <person name="Catarino B."/>
            <person name="Hetherington A.J."/>
            <person name="Saltykova A."/>
            <person name="Bonnot C."/>
            <person name="Breuninger H."/>
            <person name="Symeonidi A."/>
            <person name="Radhakrishnan G.V."/>
            <person name="Van Nieuwerburgh F."/>
            <person name="Deforce D."/>
            <person name="Chang C."/>
            <person name="Karol K.G."/>
            <person name="Hedrich R."/>
            <person name="Ulvskov P."/>
            <person name="Glockner G."/>
            <person name="Delwiche C.F."/>
            <person name="Petrasek J."/>
            <person name="Van de Peer Y."/>
            <person name="Friml J."/>
            <person name="Beilby M."/>
            <person name="Dolan L."/>
            <person name="Kohara Y."/>
            <person name="Sugano S."/>
            <person name="Fujiyama A."/>
            <person name="Delaux P.-M."/>
            <person name="Quint M."/>
            <person name="TheiBen G."/>
            <person name="Hagemann M."/>
            <person name="Harholt J."/>
            <person name="Dunand C."/>
            <person name="Zachgo S."/>
            <person name="Langdale J."/>
            <person name="Maumus F."/>
            <person name="Straeten D.V.D."/>
            <person name="Gould S.B."/>
            <person name="Rensing S.A."/>
        </authorList>
    </citation>
    <scope>NUCLEOTIDE SEQUENCE [LARGE SCALE GENOMIC DNA]</scope>
    <source>
        <strain evidence="2 3">S276</strain>
    </source>
</reference>
<dbReference type="Proteomes" id="UP000265515">
    <property type="component" value="Unassembled WGS sequence"/>
</dbReference>